<evidence type="ECO:0000256" key="6">
    <source>
        <dbReference type="ARBA" id="ARBA00022692"/>
    </source>
</evidence>
<comment type="similarity">
    <text evidence="2 10">Belongs to the TonB family.</text>
</comment>
<feature type="region of interest" description="Disordered" evidence="11">
    <location>
        <begin position="81"/>
        <end position="169"/>
    </location>
</feature>
<dbReference type="EMBL" id="JAUGZK010000002">
    <property type="protein sequence ID" value="MEE2023089.1"/>
    <property type="molecule type" value="Genomic_DNA"/>
</dbReference>
<evidence type="ECO:0000256" key="9">
    <source>
        <dbReference type="ARBA" id="ARBA00023136"/>
    </source>
</evidence>
<evidence type="ECO:0000256" key="4">
    <source>
        <dbReference type="ARBA" id="ARBA00022475"/>
    </source>
</evidence>
<dbReference type="PANTHER" id="PTHR33446">
    <property type="entry name" value="PROTEIN TONB-RELATED"/>
    <property type="match status" value="1"/>
</dbReference>
<keyword evidence="8 10" id="KW-1133">Transmembrane helix</keyword>
<organism evidence="13 14">
    <name type="scientific">Alkalimonas mucilaginosa</name>
    <dbReference type="NCBI Taxonomy" id="3057676"/>
    <lineage>
        <taxon>Bacteria</taxon>
        <taxon>Pseudomonadati</taxon>
        <taxon>Pseudomonadota</taxon>
        <taxon>Gammaproteobacteria</taxon>
        <taxon>Alkalimonas</taxon>
    </lineage>
</organism>
<evidence type="ECO:0000256" key="8">
    <source>
        <dbReference type="ARBA" id="ARBA00022989"/>
    </source>
</evidence>
<evidence type="ECO:0000256" key="7">
    <source>
        <dbReference type="ARBA" id="ARBA00022927"/>
    </source>
</evidence>
<dbReference type="Gene3D" id="3.30.1150.10">
    <property type="match status" value="1"/>
</dbReference>
<evidence type="ECO:0000256" key="10">
    <source>
        <dbReference type="RuleBase" id="RU362123"/>
    </source>
</evidence>
<name>A0ABU7JBN2_9GAMM</name>
<dbReference type="InterPro" id="IPR051045">
    <property type="entry name" value="TonB-dependent_transducer"/>
</dbReference>
<evidence type="ECO:0000256" key="2">
    <source>
        <dbReference type="ARBA" id="ARBA00006555"/>
    </source>
</evidence>
<keyword evidence="10" id="KW-0735">Signal-anchor</keyword>
<sequence length="247" mass="26494">MTAVACLPEFTAWAEDSKPMVMQAQGPTRRSDVGLVLLVLLGHLLVLLAVGQVGTAQPTVQAPVLQGALVQAAAAVQPEPVAEQVPLPEPKPAEPAPEPELVPEPLLVNDGPFAPAQEPLPEYTEPEPVVKEQVEQPLEPVAQPQEPAPPASAPVTAPRADASHLNNPAPAYPMLSRRLREQGTVLLELLIEADGQISELAVLQSSGFPRLDQAALEAVKQWRFEPARQGDTAIAYRYQQPITFQLQ</sequence>
<dbReference type="InterPro" id="IPR006260">
    <property type="entry name" value="TonB/TolA_C"/>
</dbReference>
<evidence type="ECO:0000256" key="5">
    <source>
        <dbReference type="ARBA" id="ARBA00022519"/>
    </source>
</evidence>
<keyword evidence="3 10" id="KW-0813">Transport</keyword>
<evidence type="ECO:0000256" key="11">
    <source>
        <dbReference type="SAM" id="MobiDB-lite"/>
    </source>
</evidence>
<comment type="function">
    <text evidence="10">Interacts with outer membrane receptor proteins that carry out high-affinity binding and energy dependent uptake into the periplasmic space of specific substrates. It could act to transduce energy from the cytoplasmic membrane to specific energy-requiring processes in the outer membrane, resulting in the release into the periplasm of ligands bound by these outer membrane proteins.</text>
</comment>
<dbReference type="Proteomes" id="UP001339167">
    <property type="component" value="Unassembled WGS sequence"/>
</dbReference>
<feature type="transmembrane region" description="Helical" evidence="10">
    <location>
        <begin position="33"/>
        <end position="54"/>
    </location>
</feature>
<dbReference type="PROSITE" id="PS52015">
    <property type="entry name" value="TONB_CTD"/>
    <property type="match status" value="1"/>
</dbReference>
<dbReference type="PRINTS" id="PR01374">
    <property type="entry name" value="TONBPROTEIN"/>
</dbReference>
<dbReference type="RefSeq" id="WP_330086453.1">
    <property type="nucleotide sequence ID" value="NZ_JAUGZK010000002.1"/>
</dbReference>
<reference evidence="13 14" key="1">
    <citation type="submission" date="2023-06" db="EMBL/GenBank/DDBJ databases">
        <title>Alkalimonas sp., MEB004 an alkaliphilic bacterium isolated from Lonar Lake, India.</title>
        <authorList>
            <person name="Joshi A."/>
            <person name="Thite S."/>
        </authorList>
    </citation>
    <scope>NUCLEOTIDE SEQUENCE [LARGE SCALE GENOMIC DNA]</scope>
    <source>
        <strain evidence="13 14">MEB004</strain>
    </source>
</reference>
<keyword evidence="5 10" id="KW-0997">Cell inner membrane</keyword>
<evidence type="ECO:0000313" key="14">
    <source>
        <dbReference type="Proteomes" id="UP001339167"/>
    </source>
</evidence>
<dbReference type="PANTHER" id="PTHR33446:SF2">
    <property type="entry name" value="PROTEIN TONB"/>
    <property type="match status" value="1"/>
</dbReference>
<evidence type="ECO:0000259" key="12">
    <source>
        <dbReference type="PROSITE" id="PS52015"/>
    </source>
</evidence>
<feature type="compositionally biased region" description="Low complexity" evidence="11">
    <location>
        <begin position="135"/>
        <end position="145"/>
    </location>
</feature>
<protein>
    <recommendedName>
        <fullName evidence="10">Protein TonB</fullName>
    </recommendedName>
</protein>
<dbReference type="InterPro" id="IPR003538">
    <property type="entry name" value="TonB"/>
</dbReference>
<dbReference type="SUPFAM" id="SSF74653">
    <property type="entry name" value="TolA/TonB C-terminal domain"/>
    <property type="match status" value="1"/>
</dbReference>
<keyword evidence="6 10" id="KW-0812">Transmembrane</keyword>
<evidence type="ECO:0000256" key="3">
    <source>
        <dbReference type="ARBA" id="ARBA00022448"/>
    </source>
</evidence>
<evidence type="ECO:0000256" key="1">
    <source>
        <dbReference type="ARBA" id="ARBA00004383"/>
    </source>
</evidence>
<keyword evidence="7 10" id="KW-0653">Protein transport</keyword>
<gene>
    <name evidence="13" type="ORF">QWF21_02440</name>
</gene>
<keyword evidence="14" id="KW-1185">Reference proteome</keyword>
<feature type="domain" description="TonB C-terminal" evidence="12">
    <location>
        <begin position="157"/>
        <end position="247"/>
    </location>
</feature>
<accession>A0ABU7JBN2</accession>
<proteinExistence type="inferred from homology"/>
<feature type="compositionally biased region" description="Pro residues" evidence="11">
    <location>
        <begin position="87"/>
        <end position="102"/>
    </location>
</feature>
<dbReference type="InterPro" id="IPR037682">
    <property type="entry name" value="TonB_C"/>
</dbReference>
<evidence type="ECO:0000313" key="13">
    <source>
        <dbReference type="EMBL" id="MEE2023089.1"/>
    </source>
</evidence>
<keyword evidence="9 10" id="KW-0472">Membrane</keyword>
<comment type="subcellular location">
    <subcellularLocation>
        <location evidence="1 10">Cell inner membrane</location>
        <topology evidence="1 10">Single-pass membrane protein</topology>
        <orientation evidence="1 10">Periplasmic side</orientation>
    </subcellularLocation>
</comment>
<dbReference type="NCBIfam" id="TIGR01352">
    <property type="entry name" value="tonB_Cterm"/>
    <property type="match status" value="1"/>
</dbReference>
<comment type="caution">
    <text evidence="13">The sequence shown here is derived from an EMBL/GenBank/DDBJ whole genome shotgun (WGS) entry which is preliminary data.</text>
</comment>
<keyword evidence="4 10" id="KW-1003">Cell membrane</keyword>
<dbReference type="Pfam" id="PF03544">
    <property type="entry name" value="TonB_C"/>
    <property type="match status" value="1"/>
</dbReference>